<name>C7NP33_HALUD</name>
<protein>
    <submittedName>
        <fullName evidence="3">Transposase, IS605 OrfB family</fullName>
    </submittedName>
</protein>
<evidence type="ECO:0000259" key="2">
    <source>
        <dbReference type="Pfam" id="PF07282"/>
    </source>
</evidence>
<dbReference type="KEGG" id="hut:Huta_0136"/>
<dbReference type="InterPro" id="IPR051399">
    <property type="entry name" value="RNA-guided_DNA_endo/Transpos"/>
</dbReference>
<dbReference type="OrthoDB" id="210698at2157"/>
<keyword evidence="4" id="KW-1185">Reference proteome</keyword>
<dbReference type="EMBL" id="CP001687">
    <property type="protein sequence ID" value="ACV10324.1"/>
    <property type="molecule type" value="Genomic_DNA"/>
</dbReference>
<dbReference type="RefSeq" id="WP_012795201.1">
    <property type="nucleotide sequence ID" value="NC_013158.1"/>
</dbReference>
<dbReference type="HOGENOM" id="CLU_032903_3_3_2"/>
<organism evidence="3 4">
    <name type="scientific">Halorhabdus utahensis (strain DSM 12940 / JCM 11049 / AX-2)</name>
    <dbReference type="NCBI Taxonomy" id="519442"/>
    <lineage>
        <taxon>Archaea</taxon>
        <taxon>Methanobacteriati</taxon>
        <taxon>Methanobacteriota</taxon>
        <taxon>Stenosarchaea group</taxon>
        <taxon>Halobacteria</taxon>
        <taxon>Halobacteriales</taxon>
        <taxon>Haloarculaceae</taxon>
        <taxon>Halorhabdus</taxon>
    </lineage>
</organism>
<accession>C7NP33</accession>
<reference evidence="3 4" key="1">
    <citation type="journal article" date="2009" name="Stand. Genomic Sci.">
        <title>Complete genome sequence of Halorhabdus utahensis type strain (AX-2).</title>
        <authorList>
            <person name="Anderson I."/>
            <person name="Tindall B.J."/>
            <person name="Pomrenke H."/>
            <person name="Goker M."/>
            <person name="Lapidus A."/>
            <person name="Nolan M."/>
            <person name="Copeland A."/>
            <person name="Glavina Del Rio T."/>
            <person name="Chen F."/>
            <person name="Tice H."/>
            <person name="Cheng J.F."/>
            <person name="Lucas S."/>
            <person name="Chertkov O."/>
            <person name="Bruce D."/>
            <person name="Brettin T."/>
            <person name="Detter J.C."/>
            <person name="Han C."/>
            <person name="Goodwin L."/>
            <person name="Land M."/>
            <person name="Hauser L."/>
            <person name="Chang Y.J."/>
            <person name="Jeffries C.D."/>
            <person name="Pitluck S."/>
            <person name="Pati A."/>
            <person name="Mavromatis K."/>
            <person name="Ivanova N."/>
            <person name="Ovchinnikova G."/>
            <person name="Chen A."/>
            <person name="Palaniappan K."/>
            <person name="Chain P."/>
            <person name="Rohde M."/>
            <person name="Bristow J."/>
            <person name="Eisen J.A."/>
            <person name="Markowitz V."/>
            <person name="Hugenholtz P."/>
            <person name="Kyrpides N.C."/>
            <person name="Klenk H.P."/>
        </authorList>
    </citation>
    <scope>NUCLEOTIDE SEQUENCE [LARGE SCALE GENOMIC DNA]</scope>
    <source>
        <strain evidence="4">DSM 12940 / JCM 11049 / AX-2</strain>
    </source>
</reference>
<dbReference type="AlphaFoldDB" id="C7NP33"/>
<dbReference type="GO" id="GO:0003677">
    <property type="term" value="F:DNA binding"/>
    <property type="evidence" value="ECO:0007669"/>
    <property type="project" value="UniProtKB-KW"/>
</dbReference>
<proteinExistence type="predicted"/>
<gene>
    <name evidence="3" type="ordered locus">Huta_0136</name>
</gene>
<dbReference type="InterPro" id="IPR010095">
    <property type="entry name" value="Cas12f1-like_TNB"/>
</dbReference>
<feature type="domain" description="Cas12f1-like TNB" evidence="2">
    <location>
        <begin position="305"/>
        <end position="380"/>
    </location>
</feature>
<dbReference type="GeneID" id="8382398"/>
<evidence type="ECO:0000313" key="3">
    <source>
        <dbReference type="EMBL" id="ACV10324.1"/>
    </source>
</evidence>
<keyword evidence="1" id="KW-0238">DNA-binding</keyword>
<dbReference type="Proteomes" id="UP000002071">
    <property type="component" value="Chromosome"/>
</dbReference>
<dbReference type="eggNOG" id="arCOG00679">
    <property type="taxonomic scope" value="Archaea"/>
</dbReference>
<evidence type="ECO:0000256" key="1">
    <source>
        <dbReference type="ARBA" id="ARBA00023125"/>
    </source>
</evidence>
<dbReference type="NCBIfam" id="NF040570">
    <property type="entry name" value="guided_TnpB"/>
    <property type="match status" value="1"/>
</dbReference>
<sequence length="415" mass="47966">MEVRRTLPVKLKVSDSDRGALLDTIDQYKHIANETCDHCWNENDYKQTAKYAVKDELYHDLKDEYDLTANLVQQAIFQAVEAVKAGVERLEKNEDTSQPEFTADTARYDKRAATFHDDHVSLSTVDGRIMADYVLPEDETDTPFETYLDGEEWEFRTSTLHYKPFEDEFWLHIGFKRIEADTDSRQSDADVPEHNNTVLGIDLGVENLAVASTGRFWTGDELDHWHREFQQRRGDLQQAGSQEAHRTLQRVSKHETAYYKRHLHIIANEIVEEAVEHECSVIAFEDLTDIRKRAQGATWHHRWRFNRLYEYVEYKAKAYGIDVEELERSPQAQTVPAYYTSQRCSSCGFTHEDNRPTQEHFECQKCGYENRADYNAAKNVAVRCCRRLLRRNQNGGDGGAPVNVALNGGTMTVNV</sequence>
<dbReference type="NCBIfam" id="TIGR01766">
    <property type="entry name" value="IS200/IS605 family accessory protein TnpB-like domain"/>
    <property type="match status" value="1"/>
</dbReference>
<dbReference type="Pfam" id="PF07282">
    <property type="entry name" value="Cas12f1-like_TNB"/>
    <property type="match status" value="1"/>
</dbReference>
<evidence type="ECO:0000313" key="4">
    <source>
        <dbReference type="Proteomes" id="UP000002071"/>
    </source>
</evidence>
<dbReference type="STRING" id="519442.Huta_0136"/>
<dbReference type="PANTHER" id="PTHR30405:SF26">
    <property type="entry name" value="TRANSPOSASE, PROBABLY IS605-TNPB FAMILY"/>
    <property type="match status" value="1"/>
</dbReference>
<dbReference type="PANTHER" id="PTHR30405">
    <property type="entry name" value="TRANSPOSASE"/>
    <property type="match status" value="1"/>
</dbReference>